<accession>A0ABT3BDP9</accession>
<dbReference type="InterPro" id="IPR021323">
    <property type="entry name" value="DUF2927"/>
</dbReference>
<evidence type="ECO:0000313" key="2">
    <source>
        <dbReference type="Proteomes" id="UP001208690"/>
    </source>
</evidence>
<gene>
    <name evidence="1" type="ORF">MUB52_07460</name>
</gene>
<dbReference type="RefSeq" id="WP_263843588.1">
    <property type="nucleotide sequence ID" value="NZ_JALIEB010000004.1"/>
</dbReference>
<dbReference type="Pfam" id="PF11150">
    <property type="entry name" value="DUF2927"/>
    <property type="match status" value="1"/>
</dbReference>
<name>A0ABT3BDP9_9RHOB</name>
<reference evidence="1 2" key="1">
    <citation type="submission" date="2022-04" db="EMBL/GenBank/DDBJ databases">
        <title>Roseobacter sp. WL0113 is a bacterium isolated from neritic sediment.</title>
        <authorList>
            <person name="Wang L."/>
            <person name="He W."/>
            <person name="Zhang D.-F."/>
        </authorList>
    </citation>
    <scope>NUCLEOTIDE SEQUENCE [LARGE SCALE GENOMIC DNA]</scope>
    <source>
        <strain evidence="1 2">WL0113</strain>
    </source>
</reference>
<keyword evidence="2" id="KW-1185">Reference proteome</keyword>
<proteinExistence type="predicted"/>
<comment type="caution">
    <text evidence="1">The sequence shown here is derived from an EMBL/GenBank/DDBJ whole genome shotgun (WGS) entry which is preliminary data.</text>
</comment>
<dbReference type="EMBL" id="JALIEB010000004">
    <property type="protein sequence ID" value="MCV3271259.1"/>
    <property type="molecule type" value="Genomic_DNA"/>
</dbReference>
<dbReference type="Proteomes" id="UP001208690">
    <property type="component" value="Unassembled WGS sequence"/>
</dbReference>
<protein>
    <submittedName>
        <fullName evidence="1">DUF2927 domain-containing protein</fullName>
    </submittedName>
</protein>
<organism evidence="1 2">
    <name type="scientific">Roseobacter sinensis</name>
    <dbReference type="NCBI Taxonomy" id="2931391"/>
    <lineage>
        <taxon>Bacteria</taxon>
        <taxon>Pseudomonadati</taxon>
        <taxon>Pseudomonadota</taxon>
        <taxon>Alphaproteobacteria</taxon>
        <taxon>Rhodobacterales</taxon>
        <taxon>Roseobacteraceae</taxon>
        <taxon>Roseobacter</taxon>
    </lineage>
</organism>
<evidence type="ECO:0000313" key="1">
    <source>
        <dbReference type="EMBL" id="MCV3271259.1"/>
    </source>
</evidence>
<sequence>MRKVYCLLVDGGVSCVCGCADEQMGVKQDVGNIVRLSSVYAMRPIKRTMLSTAANPDQRHFSISLTTKLSTLALFMTLANPITASELSDSDRILVTEFEQQSGIPFEDFFSTIVHQRSQCTIEPDPCQRPMRKLTTSYDLVLSAVEDMPGVEAVNAIEAAVLQVLDDVIVTTGIVPTFQEEFGDYDRGYINLLMVDQRTFKASPETYLRKYILRPEFGDPHIRQVAFRSFVDEQYACIMILKGDDTGNLKYADIWIKNDVSERSMRRCVSEKFFNALGIDQREADNGIVFDWPIADFDVRQGLSPLHLLLLKLLYREEFQPGQSQDETRAEIEVILSGQ</sequence>